<organism evidence="1 2">
    <name type="scientific">Chitinophaga tropicalis</name>
    <dbReference type="NCBI Taxonomy" id="2683588"/>
    <lineage>
        <taxon>Bacteria</taxon>
        <taxon>Pseudomonadati</taxon>
        <taxon>Bacteroidota</taxon>
        <taxon>Chitinophagia</taxon>
        <taxon>Chitinophagales</taxon>
        <taxon>Chitinophagaceae</taxon>
        <taxon>Chitinophaga</taxon>
    </lineage>
</organism>
<evidence type="ECO:0000313" key="1">
    <source>
        <dbReference type="EMBL" id="MVT12493.1"/>
    </source>
</evidence>
<keyword evidence="2" id="KW-1185">Reference proteome</keyword>
<dbReference type="EMBL" id="WRXN01000027">
    <property type="protein sequence ID" value="MVT12493.1"/>
    <property type="molecule type" value="Genomic_DNA"/>
</dbReference>
<dbReference type="AlphaFoldDB" id="A0A7K1UDS7"/>
<dbReference type="RefSeq" id="WP_157309909.1">
    <property type="nucleotide sequence ID" value="NZ_WRXN01000027.1"/>
</dbReference>
<name>A0A7K1UDS7_9BACT</name>
<reference evidence="1 2" key="1">
    <citation type="submission" date="2019-12" db="EMBL/GenBank/DDBJ databases">
        <title>Chitinophaga sp. strain ysch24 (GDMCC 1.1355), whole genome shotgun sequence.</title>
        <authorList>
            <person name="Zhang X."/>
        </authorList>
    </citation>
    <scope>NUCLEOTIDE SEQUENCE [LARGE SCALE GENOMIC DNA]</scope>
    <source>
        <strain evidence="2">ysch24</strain>
    </source>
</reference>
<gene>
    <name evidence="1" type="ORF">GO493_29850</name>
</gene>
<accession>A0A7K1UDS7</accession>
<dbReference type="Proteomes" id="UP000461730">
    <property type="component" value="Unassembled WGS sequence"/>
</dbReference>
<comment type="caution">
    <text evidence="1">The sequence shown here is derived from an EMBL/GenBank/DDBJ whole genome shotgun (WGS) entry which is preliminary data.</text>
</comment>
<sequence length="84" mass="8982">MKKAKVILSAVALFAVVGGALAFKAARISVRYFTPGVNNVCSVPLDIRYTTNPEDATGPLTTFYTSITTIQSAPCVPLTLYQIN</sequence>
<protein>
    <submittedName>
        <fullName evidence="1">Uncharacterized protein</fullName>
    </submittedName>
</protein>
<evidence type="ECO:0000313" key="2">
    <source>
        <dbReference type="Proteomes" id="UP000461730"/>
    </source>
</evidence>
<proteinExistence type="predicted"/>